<proteinExistence type="predicted"/>
<accession>A0A085MZR9</accession>
<evidence type="ECO:0000259" key="1">
    <source>
        <dbReference type="PROSITE" id="PS50056"/>
    </source>
</evidence>
<evidence type="ECO:0000313" key="2">
    <source>
        <dbReference type="EMBL" id="KFD49960.1"/>
    </source>
</evidence>
<name>A0A085MZR9_9BILA</name>
<dbReference type="Proteomes" id="UP000030758">
    <property type="component" value="Unassembled WGS sequence"/>
</dbReference>
<dbReference type="GO" id="GO:0004651">
    <property type="term" value="F:polynucleotide 5'-phosphatase activity"/>
    <property type="evidence" value="ECO:0007669"/>
    <property type="project" value="TreeGrafter"/>
</dbReference>
<gene>
    <name evidence="2" type="ORF">M513_09174</name>
    <name evidence="3" type="ORF">M514_09174</name>
</gene>
<dbReference type="InterPro" id="IPR000340">
    <property type="entry name" value="Dual-sp_phosphatase_cat-dom"/>
</dbReference>
<dbReference type="PROSITE" id="PS50056">
    <property type="entry name" value="TYR_PHOSPHATASE_2"/>
    <property type="match status" value="1"/>
</dbReference>
<evidence type="ECO:0000313" key="4">
    <source>
        <dbReference type="Proteomes" id="UP000030764"/>
    </source>
</evidence>
<sequence>MPKKRKVPIDWVEYTPLGQCIPDTPFIASKTPLSAKLCSRLPSVDHHFTPVQLVKEIASCGHRLRKVVDLTATVRYYDADEFKTFNVEYVKIPTPGGSLPRIALLWEFADEVKAFKKRWRHWLDDGSVICVHCTHGVNRAGYFICKYLINYEGWHAEEAIRQFETYRGHKFEFPYFIEDVLNSDPSCLLQT</sequence>
<dbReference type="InterPro" id="IPR051029">
    <property type="entry name" value="mRNA_Capping_Enz/RNA_Phosphat"/>
</dbReference>
<evidence type="ECO:0000313" key="3">
    <source>
        <dbReference type="EMBL" id="KFD62715.1"/>
    </source>
</evidence>
<dbReference type="AlphaFoldDB" id="A0A085MZR9"/>
<dbReference type="InterPro" id="IPR000387">
    <property type="entry name" value="Tyr_Pase_dom"/>
</dbReference>
<dbReference type="InterPro" id="IPR029021">
    <property type="entry name" value="Prot-tyrosine_phosphatase-like"/>
</dbReference>
<dbReference type="SUPFAM" id="SSF52799">
    <property type="entry name" value="(Phosphotyrosine protein) phosphatases II"/>
    <property type="match status" value="1"/>
</dbReference>
<reference evidence="3 4" key="1">
    <citation type="journal article" date="2014" name="Nat. Genet.">
        <title>Genome and transcriptome of the porcine whipworm Trichuris suis.</title>
        <authorList>
            <person name="Jex A.R."/>
            <person name="Nejsum P."/>
            <person name="Schwarz E.M."/>
            <person name="Hu L."/>
            <person name="Young N.D."/>
            <person name="Hall R.S."/>
            <person name="Korhonen P.K."/>
            <person name="Liao S."/>
            <person name="Thamsborg S."/>
            <person name="Xia J."/>
            <person name="Xu P."/>
            <person name="Wang S."/>
            <person name="Scheerlinck J.P."/>
            <person name="Hofmann A."/>
            <person name="Sternberg P.W."/>
            <person name="Wang J."/>
            <person name="Gasser R.B."/>
        </authorList>
    </citation>
    <scope>NUCLEOTIDE SEQUENCE [LARGE SCALE GENOMIC DNA]</scope>
    <source>
        <strain evidence="3">DCEP-RM93F</strain>
        <strain evidence="2">DCEP-RM93M</strain>
    </source>
</reference>
<dbReference type="Proteomes" id="UP000030764">
    <property type="component" value="Unassembled WGS sequence"/>
</dbReference>
<dbReference type="PANTHER" id="PTHR10367:SF9">
    <property type="entry name" value="DUAL-SPECIFICITY PHOSPHATASE 11 (RNA_RNP COMPLEX 1-INTERACTING)"/>
    <property type="match status" value="1"/>
</dbReference>
<dbReference type="Pfam" id="PF00782">
    <property type="entry name" value="DSPc"/>
    <property type="match status" value="1"/>
</dbReference>
<dbReference type="EMBL" id="KL367589">
    <property type="protein sequence ID" value="KFD62715.1"/>
    <property type="molecule type" value="Genomic_DNA"/>
</dbReference>
<protein>
    <recommendedName>
        <fullName evidence="1">Tyrosine specific protein phosphatases domain-containing protein</fullName>
    </recommendedName>
</protein>
<dbReference type="PANTHER" id="PTHR10367">
    <property type="entry name" value="MRNA-CAPPING ENZYME"/>
    <property type="match status" value="1"/>
</dbReference>
<feature type="domain" description="Tyrosine specific protein phosphatases" evidence="1">
    <location>
        <begin position="106"/>
        <end position="167"/>
    </location>
</feature>
<organism evidence="3">
    <name type="scientific">Trichuris suis</name>
    <name type="common">pig whipworm</name>
    <dbReference type="NCBI Taxonomy" id="68888"/>
    <lineage>
        <taxon>Eukaryota</taxon>
        <taxon>Metazoa</taxon>
        <taxon>Ecdysozoa</taxon>
        <taxon>Nematoda</taxon>
        <taxon>Enoplea</taxon>
        <taxon>Dorylaimia</taxon>
        <taxon>Trichinellida</taxon>
        <taxon>Trichuridae</taxon>
        <taxon>Trichuris</taxon>
    </lineage>
</organism>
<dbReference type="Gene3D" id="3.90.190.10">
    <property type="entry name" value="Protein tyrosine phosphatase superfamily"/>
    <property type="match status" value="1"/>
</dbReference>
<dbReference type="OrthoDB" id="428974at2759"/>
<keyword evidence="4" id="KW-1185">Reference proteome</keyword>
<dbReference type="EMBL" id="KL363261">
    <property type="protein sequence ID" value="KFD49960.1"/>
    <property type="molecule type" value="Genomic_DNA"/>
</dbReference>